<dbReference type="GO" id="GO:0005524">
    <property type="term" value="F:ATP binding"/>
    <property type="evidence" value="ECO:0007669"/>
    <property type="project" value="UniProtKB-UniRule"/>
</dbReference>
<evidence type="ECO:0000256" key="7">
    <source>
        <dbReference type="SAM" id="Coils"/>
    </source>
</evidence>
<feature type="domain" description="Kinesin motor" evidence="10">
    <location>
        <begin position="30"/>
        <end position="398"/>
    </location>
</feature>
<dbReference type="GO" id="GO:0003777">
    <property type="term" value="F:microtubule motor activity"/>
    <property type="evidence" value="ECO:0007669"/>
    <property type="project" value="InterPro"/>
</dbReference>
<dbReference type="EMBL" id="JBGBPQ010000018">
    <property type="protein sequence ID" value="KAL1507447.1"/>
    <property type="molecule type" value="Genomic_DNA"/>
</dbReference>
<dbReference type="GO" id="GO:0007018">
    <property type="term" value="P:microtubule-based movement"/>
    <property type="evidence" value="ECO:0007669"/>
    <property type="project" value="InterPro"/>
</dbReference>
<dbReference type="GO" id="GO:0005874">
    <property type="term" value="C:microtubule"/>
    <property type="evidence" value="ECO:0007669"/>
    <property type="project" value="UniProtKB-KW"/>
</dbReference>
<feature type="region of interest" description="Disordered" evidence="8">
    <location>
        <begin position="1"/>
        <end position="32"/>
    </location>
</feature>
<reference evidence="11 12" key="1">
    <citation type="journal article" date="2024" name="Science">
        <title>Giant polyketide synthase enzymes in the biosynthesis of giant marine polyether toxins.</title>
        <authorList>
            <person name="Fallon T.R."/>
            <person name="Shende V.V."/>
            <person name="Wierzbicki I.H."/>
            <person name="Pendleton A.L."/>
            <person name="Watervoot N.F."/>
            <person name="Auber R.P."/>
            <person name="Gonzalez D.J."/>
            <person name="Wisecaver J.H."/>
            <person name="Moore B.S."/>
        </authorList>
    </citation>
    <scope>NUCLEOTIDE SEQUENCE [LARGE SCALE GENOMIC DNA]</scope>
    <source>
        <strain evidence="11 12">12B1</strain>
    </source>
</reference>
<evidence type="ECO:0000256" key="1">
    <source>
        <dbReference type="ARBA" id="ARBA00022741"/>
    </source>
</evidence>
<evidence type="ECO:0000313" key="12">
    <source>
        <dbReference type="Proteomes" id="UP001515480"/>
    </source>
</evidence>
<feature type="region of interest" description="Disordered" evidence="8">
    <location>
        <begin position="168"/>
        <end position="197"/>
    </location>
</feature>
<dbReference type="Proteomes" id="UP001515480">
    <property type="component" value="Unassembled WGS sequence"/>
</dbReference>
<feature type="transmembrane region" description="Helical" evidence="9">
    <location>
        <begin position="818"/>
        <end position="839"/>
    </location>
</feature>
<protein>
    <recommendedName>
        <fullName evidence="6">Kinesin-like protein</fullName>
    </recommendedName>
</protein>
<dbReference type="PROSITE" id="PS50067">
    <property type="entry name" value="KINESIN_MOTOR_2"/>
    <property type="match status" value="1"/>
</dbReference>
<sequence>MAPPPSCGSSLEPLADAKGGGSRRAESGSNVTVALRLKPPAFPQPTTARKGKQVVVRNPKTGESRQFAYDHVFSDETHAEIHATLGRVVLEHAGSGYNSSVFAYGQTGSGKTHTMFGTDEDPGFIPRVSEGLFEECRGWSVEVSFFEVYNEVVLDLLNPAQIDPQWAAHGAASDAPGATLPRCPSHPHPPHANPLSDLSTITRQGSVSKVEWTTTAAPRKPPPVRGLAVREHRKMGVYIDGLVRSPVSTPDEFADLLVQGASLRAVAATNMNSQSSRSHAVVQIHLAEGSSGDRTSTLHLVDLAGSENAARAGSAGARLAEGRAINRSLLCLGQCIAALAAAGRPARVPYRDSVLTLLLKESLGGNAHTLMLCAVSADRGDHEQTLSTLRYADQAKRIQTYAVVNEDATKRMVRELHDEVARLTAELRHAAAAGGGRGADAAEAAAVASSPRDQVGELAENLEMLNVLKMSREDKLKLAQQLNDQRKELLSELGVAVDNDSPRAAIEKKQQLRRQLPWLANLSDDPQQSGRLVFFLQPGVTHVGRDTPPPRGEAAAEARHIVLHSRAIRPRHARLHSAAARGAAPRVRLFAEPGAAVFVNGTFVAAAGKEGGVWLRHGDRVVLGSHHVFVYQEPACGGGRQGGKQGVDADDEGHKDGASLGSTWHEAIEELQRNGSVQAKALMFQAFAADELGSLVDAASGAELFSDCGAFEVLRRADLGTLGADAAALRMSRGLRWAVLLASSMVALWVLFDAFARAASLFDAILCLEVAFLGGLLVGGLLSLRPLLVVVPTMTQSSTLVFLESLVGAFAASHAADAVGRFVGTVLFSLSGFHALWLWPHGRLVFSRAAANMLHRWRAPPSAHLFSRLDDAKDPETAVARQEPYLCLPPAHVATREDGFNPYDDTPFIAPNSHLSPGTKMLSA</sequence>
<keyword evidence="3 7" id="KW-0175">Coiled coil</keyword>
<dbReference type="SMART" id="SM00129">
    <property type="entry name" value="KISc"/>
    <property type="match status" value="1"/>
</dbReference>
<evidence type="ECO:0000256" key="2">
    <source>
        <dbReference type="ARBA" id="ARBA00022840"/>
    </source>
</evidence>
<evidence type="ECO:0000256" key="8">
    <source>
        <dbReference type="SAM" id="MobiDB-lite"/>
    </source>
</evidence>
<evidence type="ECO:0000256" key="3">
    <source>
        <dbReference type="ARBA" id="ARBA00023054"/>
    </source>
</evidence>
<name>A0AB34IWA2_PRYPA</name>
<dbReference type="PANTHER" id="PTHR47117">
    <property type="entry name" value="STAR-RELATED LIPID TRANSFER PROTEIN 9"/>
    <property type="match status" value="1"/>
</dbReference>
<evidence type="ECO:0000256" key="4">
    <source>
        <dbReference type="ARBA" id="ARBA00023175"/>
    </source>
</evidence>
<dbReference type="AlphaFoldDB" id="A0AB34IWA2"/>
<dbReference type="PROSITE" id="PS00411">
    <property type="entry name" value="KINESIN_MOTOR_1"/>
    <property type="match status" value="1"/>
</dbReference>
<dbReference type="SUPFAM" id="SSF49879">
    <property type="entry name" value="SMAD/FHA domain"/>
    <property type="match status" value="1"/>
</dbReference>
<dbReference type="InterPro" id="IPR027417">
    <property type="entry name" value="P-loop_NTPase"/>
</dbReference>
<comment type="caution">
    <text evidence="11">The sequence shown here is derived from an EMBL/GenBank/DDBJ whole genome shotgun (WGS) entry which is preliminary data.</text>
</comment>
<evidence type="ECO:0000313" key="11">
    <source>
        <dbReference type="EMBL" id="KAL1507447.1"/>
    </source>
</evidence>
<dbReference type="InterPro" id="IPR036961">
    <property type="entry name" value="Kinesin_motor_dom_sf"/>
</dbReference>
<evidence type="ECO:0000256" key="6">
    <source>
        <dbReference type="RuleBase" id="RU000394"/>
    </source>
</evidence>
<keyword evidence="6" id="KW-0493">Microtubule</keyword>
<keyword evidence="9" id="KW-0472">Membrane</keyword>
<dbReference type="InterPro" id="IPR019821">
    <property type="entry name" value="Kinesin_motor_CS"/>
</dbReference>
<feature type="transmembrane region" description="Helical" evidence="9">
    <location>
        <begin position="734"/>
        <end position="752"/>
    </location>
</feature>
<feature type="coiled-coil region" evidence="7">
    <location>
        <begin position="406"/>
        <end position="433"/>
    </location>
</feature>
<dbReference type="Pfam" id="PF00225">
    <property type="entry name" value="Kinesin"/>
    <property type="match status" value="2"/>
</dbReference>
<evidence type="ECO:0000256" key="5">
    <source>
        <dbReference type="PROSITE-ProRule" id="PRU00283"/>
    </source>
</evidence>
<dbReference type="GO" id="GO:0008017">
    <property type="term" value="F:microtubule binding"/>
    <property type="evidence" value="ECO:0007669"/>
    <property type="project" value="InterPro"/>
</dbReference>
<keyword evidence="9" id="KW-1133">Transmembrane helix</keyword>
<accession>A0AB34IWA2</accession>
<evidence type="ECO:0000259" key="10">
    <source>
        <dbReference type="PROSITE" id="PS50067"/>
    </source>
</evidence>
<keyword evidence="4 5" id="KW-0505">Motor protein</keyword>
<organism evidence="11 12">
    <name type="scientific">Prymnesium parvum</name>
    <name type="common">Toxic golden alga</name>
    <dbReference type="NCBI Taxonomy" id="97485"/>
    <lineage>
        <taxon>Eukaryota</taxon>
        <taxon>Haptista</taxon>
        <taxon>Haptophyta</taxon>
        <taxon>Prymnesiophyceae</taxon>
        <taxon>Prymnesiales</taxon>
        <taxon>Prymnesiaceae</taxon>
        <taxon>Prymnesium</taxon>
    </lineage>
</organism>
<feature type="coiled-coil region" evidence="7">
    <location>
        <begin position="468"/>
        <end position="499"/>
    </location>
</feature>
<dbReference type="PRINTS" id="PR00380">
    <property type="entry name" value="KINESINHEAVY"/>
</dbReference>
<gene>
    <name evidence="11" type="ORF">AB1Y20_008284</name>
</gene>
<dbReference type="InterPro" id="IPR008984">
    <property type="entry name" value="SMAD_FHA_dom_sf"/>
</dbReference>
<evidence type="ECO:0000256" key="9">
    <source>
        <dbReference type="SAM" id="Phobius"/>
    </source>
</evidence>
<proteinExistence type="inferred from homology"/>
<feature type="compositionally biased region" description="Low complexity" evidence="8">
    <location>
        <begin position="168"/>
        <end position="178"/>
    </location>
</feature>
<feature type="transmembrane region" description="Helical" evidence="9">
    <location>
        <begin position="764"/>
        <end position="784"/>
    </location>
</feature>
<feature type="region of interest" description="Disordered" evidence="8">
    <location>
        <begin position="639"/>
        <end position="659"/>
    </location>
</feature>
<keyword evidence="9" id="KW-0812">Transmembrane</keyword>
<comment type="similarity">
    <text evidence="5 6">Belongs to the TRAFAC class myosin-kinesin ATPase superfamily. Kinesin family.</text>
</comment>
<dbReference type="InterPro" id="IPR001752">
    <property type="entry name" value="Kinesin_motor_dom"/>
</dbReference>
<feature type="binding site" evidence="5">
    <location>
        <begin position="105"/>
        <end position="112"/>
    </location>
    <ligand>
        <name>ATP</name>
        <dbReference type="ChEBI" id="CHEBI:30616"/>
    </ligand>
</feature>
<keyword evidence="12" id="KW-1185">Reference proteome</keyword>
<keyword evidence="1 5" id="KW-0547">Nucleotide-binding</keyword>
<dbReference type="Gene3D" id="3.40.850.10">
    <property type="entry name" value="Kinesin motor domain"/>
    <property type="match status" value="1"/>
</dbReference>
<dbReference type="SUPFAM" id="SSF52540">
    <property type="entry name" value="P-loop containing nucleoside triphosphate hydrolases"/>
    <property type="match status" value="1"/>
</dbReference>
<dbReference type="Gene3D" id="2.60.200.20">
    <property type="match status" value="1"/>
</dbReference>
<keyword evidence="2 5" id="KW-0067">ATP-binding</keyword>